<reference evidence="14 15" key="2">
    <citation type="submission" date="2015-01" db="EMBL/GenBank/DDBJ databases">
        <title>Complete genome sequence of Pyrinomonas methylaliphatogenes type strain K22T.</title>
        <authorList>
            <person name="Lee K.C.Y."/>
            <person name="Power J.F."/>
            <person name="Dunfield P.F."/>
            <person name="Morgan X.C."/>
            <person name="Huttenhower C."/>
            <person name="Stott M.B."/>
        </authorList>
    </citation>
    <scope>NUCLEOTIDE SEQUENCE [LARGE SCALE GENOMIC DNA]</scope>
    <source>
        <strain evidence="14 15">K22</strain>
    </source>
</reference>
<keyword evidence="6 11" id="KW-0479">Metal-binding</keyword>
<dbReference type="Gene3D" id="3.90.1150.10">
    <property type="entry name" value="Aspartate Aminotransferase, domain 1"/>
    <property type="match status" value="1"/>
</dbReference>
<dbReference type="GO" id="GO:0031071">
    <property type="term" value="F:cysteine desulfurase activity"/>
    <property type="evidence" value="ECO:0007669"/>
    <property type="project" value="UniProtKB-UniRule"/>
</dbReference>
<dbReference type="InterPro" id="IPR015422">
    <property type="entry name" value="PyrdxlP-dep_Trfase_small"/>
</dbReference>
<keyword evidence="11" id="KW-0963">Cytoplasm</keyword>
<feature type="modified residue" description="N6-(pyridoxal phosphate)lysine" evidence="11">
    <location>
        <position position="209"/>
    </location>
</feature>
<evidence type="ECO:0000259" key="13">
    <source>
        <dbReference type="Pfam" id="PF00266"/>
    </source>
</evidence>
<keyword evidence="9 11" id="KW-0411">Iron-sulfur</keyword>
<evidence type="ECO:0000256" key="9">
    <source>
        <dbReference type="ARBA" id="ARBA00023014"/>
    </source>
</evidence>
<dbReference type="InterPro" id="IPR015424">
    <property type="entry name" value="PyrdxlP-dep_Trfase"/>
</dbReference>
<feature type="active site" description="Cysteine persulfide intermediate" evidence="11">
    <location>
        <position position="332"/>
    </location>
</feature>
<dbReference type="PROSITE" id="PS00595">
    <property type="entry name" value="AA_TRANSFER_CLASS_5"/>
    <property type="match status" value="1"/>
</dbReference>
<dbReference type="Pfam" id="PF00266">
    <property type="entry name" value="Aminotran_5"/>
    <property type="match status" value="1"/>
</dbReference>
<evidence type="ECO:0000256" key="1">
    <source>
        <dbReference type="ARBA" id="ARBA00001933"/>
    </source>
</evidence>
<feature type="domain" description="Aminotransferase class V" evidence="13">
    <location>
        <begin position="5"/>
        <end position="373"/>
    </location>
</feature>
<evidence type="ECO:0000256" key="5">
    <source>
        <dbReference type="ARBA" id="ARBA00022714"/>
    </source>
</evidence>
<dbReference type="Proteomes" id="UP000031518">
    <property type="component" value="Unassembled WGS sequence"/>
</dbReference>
<feature type="binding site" evidence="11">
    <location>
        <position position="186"/>
    </location>
    <ligand>
        <name>pyridoxal 5'-phosphate</name>
        <dbReference type="ChEBI" id="CHEBI:597326"/>
    </ligand>
</feature>
<comment type="cofactor">
    <cofactor evidence="1 11 12">
        <name>pyridoxal 5'-phosphate</name>
        <dbReference type="ChEBI" id="CHEBI:597326"/>
    </cofactor>
</comment>
<dbReference type="EMBL" id="CBXV010000006">
    <property type="protein sequence ID" value="CDM65669.1"/>
    <property type="molecule type" value="Genomic_DNA"/>
</dbReference>
<dbReference type="GO" id="GO:0044571">
    <property type="term" value="P:[2Fe-2S] cluster assembly"/>
    <property type="evidence" value="ECO:0007669"/>
    <property type="project" value="UniProtKB-UniRule"/>
</dbReference>
<name>A0A0B6WZE7_9BACT</name>
<accession>A0A0B6WZE7</accession>
<evidence type="ECO:0000313" key="14">
    <source>
        <dbReference type="EMBL" id="CDM65669.1"/>
    </source>
</evidence>
<comment type="function">
    <text evidence="2">Catalyzes the removal of elemental sulfur atoms from cysteine to produce alanine. Seems to participate in the biosynthesis of the nitrogenase metalloclusters by providing the inorganic sulfur required for the Fe-S core formation.</text>
</comment>
<proteinExistence type="inferred from homology"/>
<keyword evidence="8 11" id="KW-0408">Iron</keyword>
<dbReference type="InterPro" id="IPR015421">
    <property type="entry name" value="PyrdxlP-dep_Trfase_major"/>
</dbReference>
<dbReference type="InterPro" id="IPR000192">
    <property type="entry name" value="Aminotrans_V_dom"/>
</dbReference>
<feature type="binding site" evidence="11">
    <location>
        <begin position="72"/>
        <end position="73"/>
    </location>
    <ligand>
        <name>pyridoxal 5'-phosphate</name>
        <dbReference type="ChEBI" id="CHEBI:597326"/>
    </ligand>
</feature>
<evidence type="ECO:0000256" key="7">
    <source>
        <dbReference type="ARBA" id="ARBA00022898"/>
    </source>
</evidence>
<dbReference type="Gene3D" id="3.40.640.10">
    <property type="entry name" value="Type I PLP-dependent aspartate aminotransferase-like (Major domain)"/>
    <property type="match status" value="1"/>
</dbReference>
<dbReference type="EC" id="2.8.1.7" evidence="11"/>
<dbReference type="NCBIfam" id="NF002806">
    <property type="entry name" value="PRK02948.1"/>
    <property type="match status" value="1"/>
</dbReference>
<keyword evidence="4 11" id="KW-0808">Transferase</keyword>
<feature type="binding site" evidence="11">
    <location>
        <begin position="206"/>
        <end position="208"/>
    </location>
    <ligand>
        <name>pyridoxal 5'-phosphate</name>
        <dbReference type="ChEBI" id="CHEBI:597326"/>
    </ligand>
</feature>
<keyword evidence="7 11" id="KW-0663">Pyridoxal phosphate</keyword>
<dbReference type="STRING" id="454194.PYK22_01674"/>
<dbReference type="GO" id="GO:0046872">
    <property type="term" value="F:metal ion binding"/>
    <property type="evidence" value="ECO:0007669"/>
    <property type="project" value="UniProtKB-KW"/>
</dbReference>
<organism evidence="14 15">
    <name type="scientific">Pyrinomonas methylaliphatogenes</name>
    <dbReference type="NCBI Taxonomy" id="454194"/>
    <lineage>
        <taxon>Bacteria</taxon>
        <taxon>Pseudomonadati</taxon>
        <taxon>Acidobacteriota</taxon>
        <taxon>Blastocatellia</taxon>
        <taxon>Blastocatellales</taxon>
        <taxon>Pyrinomonadaceae</taxon>
        <taxon>Pyrinomonas</taxon>
    </lineage>
</organism>
<dbReference type="FunFam" id="3.40.640.10:FF:000084">
    <property type="entry name" value="IscS-like cysteine desulfurase"/>
    <property type="match status" value="1"/>
</dbReference>
<evidence type="ECO:0000256" key="4">
    <source>
        <dbReference type="ARBA" id="ARBA00022679"/>
    </source>
</evidence>
<dbReference type="GO" id="GO:1990221">
    <property type="term" value="C:L-cysteine desulfurase complex"/>
    <property type="evidence" value="ECO:0007669"/>
    <property type="project" value="UniProtKB-ARBA"/>
</dbReference>
<feature type="binding site" evidence="11">
    <location>
        <position position="244"/>
    </location>
    <ligand>
        <name>pyridoxal 5'-phosphate</name>
        <dbReference type="ChEBI" id="CHEBI:597326"/>
    </ligand>
</feature>
<comment type="subcellular location">
    <subcellularLocation>
        <location evidence="11">Cytoplasm</location>
    </subcellularLocation>
</comment>
<dbReference type="InterPro" id="IPR016454">
    <property type="entry name" value="Cysteine_dSase"/>
</dbReference>
<comment type="function">
    <text evidence="11">Master enzyme that delivers sulfur to a number of partners involved in Fe-S cluster assembly, tRNA modification or cofactor biosynthesis. Catalyzes the removal of elemental sulfur atoms from cysteine to produce alanine. Functions as a sulfur delivery protein for Fe-S cluster synthesis onto IscU, an Fe-S scaffold assembly protein, as well as other S acceptor proteins.</text>
</comment>
<feature type="binding site" description="via persulfide group" evidence="11">
    <location>
        <position position="332"/>
    </location>
    <ligand>
        <name>[2Fe-2S] cluster</name>
        <dbReference type="ChEBI" id="CHEBI:190135"/>
        <note>ligand shared with IscU</note>
    </ligand>
</feature>
<dbReference type="GO" id="GO:0030170">
    <property type="term" value="F:pyridoxal phosphate binding"/>
    <property type="evidence" value="ECO:0007669"/>
    <property type="project" value="UniProtKB-UniRule"/>
</dbReference>
<comment type="similarity">
    <text evidence="3 11">Belongs to the class-V pyridoxal-phosphate-dependent aminotransferase family. NifS/IscS subfamily.</text>
</comment>
<keyword evidence="5 11" id="KW-0001">2Fe-2S</keyword>
<dbReference type="OrthoDB" id="9808002at2"/>
<comment type="catalytic activity">
    <reaction evidence="10 11">
        <text>(sulfur carrier)-H + L-cysteine = (sulfur carrier)-SH + L-alanine</text>
        <dbReference type="Rhea" id="RHEA:43892"/>
        <dbReference type="Rhea" id="RHEA-COMP:14737"/>
        <dbReference type="Rhea" id="RHEA-COMP:14739"/>
        <dbReference type="ChEBI" id="CHEBI:29917"/>
        <dbReference type="ChEBI" id="CHEBI:35235"/>
        <dbReference type="ChEBI" id="CHEBI:57972"/>
        <dbReference type="ChEBI" id="CHEBI:64428"/>
        <dbReference type="EC" id="2.8.1.7"/>
    </reaction>
</comment>
<dbReference type="PANTHER" id="PTHR11601:SF34">
    <property type="entry name" value="CYSTEINE DESULFURASE"/>
    <property type="match status" value="1"/>
</dbReference>
<keyword evidence="15" id="KW-1185">Reference proteome</keyword>
<dbReference type="InterPro" id="IPR020578">
    <property type="entry name" value="Aminotrans_V_PyrdxlP_BS"/>
</dbReference>
<evidence type="ECO:0000256" key="6">
    <source>
        <dbReference type="ARBA" id="ARBA00022723"/>
    </source>
</evidence>
<dbReference type="InterPro" id="IPR010240">
    <property type="entry name" value="Cys_deSase_IscS"/>
</dbReference>
<evidence type="ECO:0000256" key="12">
    <source>
        <dbReference type="RuleBase" id="RU004504"/>
    </source>
</evidence>
<evidence type="ECO:0000256" key="8">
    <source>
        <dbReference type="ARBA" id="ARBA00023004"/>
    </source>
</evidence>
<evidence type="ECO:0000313" key="15">
    <source>
        <dbReference type="Proteomes" id="UP000031518"/>
    </source>
</evidence>
<feature type="binding site" evidence="11">
    <location>
        <position position="152"/>
    </location>
    <ligand>
        <name>pyridoxal 5'-phosphate</name>
        <dbReference type="ChEBI" id="CHEBI:597326"/>
    </ligand>
</feature>
<comment type="subunit">
    <text evidence="11">Homodimer. Forms a heterotetramer with IscU, interacts with other sulfur acceptors.</text>
</comment>
<protein>
    <recommendedName>
        <fullName evidence="11">Cysteine desulfurase IscS</fullName>
        <ecNumber evidence="11">2.8.1.7</ecNumber>
    </recommendedName>
</protein>
<dbReference type="GO" id="GO:0051537">
    <property type="term" value="F:2 iron, 2 sulfur cluster binding"/>
    <property type="evidence" value="ECO:0007669"/>
    <property type="project" value="UniProtKB-UniRule"/>
</dbReference>
<sequence>MKRRVYLDHSATTPIDPRVVEAMLPYLTEKFGNPSSVHLFGQEARAAVDRARQLVAELIGAQPQELIFVSSGTEANNLAIRGIAERAAPYGRHIITSAIEHPSVRGVCQALEQRGWEVTRLPVGEDGLVRVEDVRAAIRPDTVLITIMLANNEIGTIQPIAEISHLVREERQRGHRHLWFHTDAVQAAGRMAINVAELGCDLLSLSGHKLYAPKGIGALYVRRGVQLAPQMLGGHQERDRRAGTEAVPLIVAFGKAAELARQELDARIERMRALRDRFERGVAERITDVVFNGHRERRLPHLSNISFRYIEGEGLLINLDLQGIAVSTGSACSSGTLEPSPVIRALGRDEELARGAVRFSLGKDTSEEDIDYVLEVLPQAVESLRRISPLYHRALGERAERSPSN</sequence>
<dbReference type="Gene3D" id="1.10.260.50">
    <property type="match status" value="1"/>
</dbReference>
<evidence type="ECO:0000256" key="2">
    <source>
        <dbReference type="ARBA" id="ARBA00003120"/>
    </source>
</evidence>
<dbReference type="SUPFAM" id="SSF53383">
    <property type="entry name" value="PLP-dependent transferases"/>
    <property type="match status" value="1"/>
</dbReference>
<comment type="pathway">
    <text evidence="11">Cofactor biosynthesis; iron-sulfur cluster biosynthesis.</text>
</comment>
<dbReference type="PIRSF" id="PIRSF005572">
    <property type="entry name" value="NifS"/>
    <property type="match status" value="1"/>
</dbReference>
<evidence type="ECO:0000256" key="3">
    <source>
        <dbReference type="ARBA" id="ARBA00006490"/>
    </source>
</evidence>
<evidence type="ECO:0000256" key="10">
    <source>
        <dbReference type="ARBA" id="ARBA00050776"/>
    </source>
</evidence>
<dbReference type="HAMAP" id="MF_00331">
    <property type="entry name" value="Cys_desulf_IscS"/>
    <property type="match status" value="1"/>
</dbReference>
<dbReference type="PANTHER" id="PTHR11601">
    <property type="entry name" value="CYSTEINE DESULFURYLASE FAMILY MEMBER"/>
    <property type="match status" value="1"/>
</dbReference>
<gene>
    <name evidence="11" type="primary">iscS</name>
    <name evidence="14" type="ORF">PYK22_01674</name>
</gene>
<dbReference type="AlphaFoldDB" id="A0A0B6WZE7"/>
<evidence type="ECO:0000256" key="11">
    <source>
        <dbReference type="HAMAP-Rule" id="MF_00331"/>
    </source>
</evidence>
<dbReference type="UniPathway" id="UPA00266"/>
<dbReference type="RefSeq" id="WP_041976146.1">
    <property type="nucleotide sequence ID" value="NZ_CBXV010000006.1"/>
</dbReference>
<reference evidence="14 15" key="1">
    <citation type="submission" date="2013-12" db="EMBL/GenBank/DDBJ databases">
        <authorList>
            <person name="Stott M."/>
        </authorList>
    </citation>
    <scope>NUCLEOTIDE SEQUENCE [LARGE SCALE GENOMIC DNA]</scope>
    <source>
        <strain evidence="14 15">K22</strain>
    </source>
</reference>